<evidence type="ECO:0000256" key="2">
    <source>
        <dbReference type="SAM" id="Phobius"/>
    </source>
</evidence>
<feature type="transmembrane region" description="Helical" evidence="2">
    <location>
        <begin position="212"/>
        <end position="238"/>
    </location>
</feature>
<keyword evidence="2" id="KW-0812">Transmembrane</keyword>
<dbReference type="PANTHER" id="PTHR11220:SF1">
    <property type="entry name" value="HEME-BINDING PROTEIN 2"/>
    <property type="match status" value="1"/>
</dbReference>
<evidence type="ECO:0000256" key="1">
    <source>
        <dbReference type="ARBA" id="ARBA00009817"/>
    </source>
</evidence>
<dbReference type="GeneID" id="25901339"/>
<dbReference type="Pfam" id="PF04832">
    <property type="entry name" value="SOUL"/>
    <property type="match status" value="1"/>
</dbReference>
<dbReference type="EMBL" id="KQ241625">
    <property type="protein sequence ID" value="KNC87025.1"/>
    <property type="molecule type" value="Genomic_DNA"/>
</dbReference>
<comment type="similarity">
    <text evidence="1">Belongs to the HEBP family.</text>
</comment>
<dbReference type="InterPro" id="IPR006917">
    <property type="entry name" value="SOUL_heme-bd"/>
</dbReference>
<name>A0A0L0GDE4_9EUKA</name>
<dbReference type="OrthoDB" id="6424451at2759"/>
<dbReference type="SUPFAM" id="SSF55136">
    <property type="entry name" value="Probable bacterial effector-binding domain"/>
    <property type="match status" value="1"/>
</dbReference>
<proteinExistence type="inferred from homology"/>
<gene>
    <name evidence="3" type="ORF">SARC_00835</name>
</gene>
<keyword evidence="2" id="KW-0472">Membrane</keyword>
<evidence type="ECO:0000313" key="3">
    <source>
        <dbReference type="EMBL" id="KNC87025.1"/>
    </source>
</evidence>
<dbReference type="Proteomes" id="UP000054560">
    <property type="component" value="Unassembled WGS sequence"/>
</dbReference>
<dbReference type="RefSeq" id="XP_014160927.1">
    <property type="nucleotide sequence ID" value="XM_014305452.1"/>
</dbReference>
<keyword evidence="4" id="KW-1185">Reference proteome</keyword>
<dbReference type="STRING" id="667725.A0A0L0GDE4"/>
<protein>
    <submittedName>
        <fullName evidence="3">Uncharacterized protein</fullName>
    </submittedName>
</protein>
<reference evidence="3 4" key="1">
    <citation type="submission" date="2011-02" db="EMBL/GenBank/DDBJ databases">
        <title>The Genome Sequence of Sphaeroforma arctica JP610.</title>
        <authorList>
            <consortium name="The Broad Institute Genome Sequencing Platform"/>
            <person name="Russ C."/>
            <person name="Cuomo C."/>
            <person name="Young S.K."/>
            <person name="Zeng Q."/>
            <person name="Gargeya S."/>
            <person name="Alvarado L."/>
            <person name="Berlin A."/>
            <person name="Chapman S.B."/>
            <person name="Chen Z."/>
            <person name="Freedman E."/>
            <person name="Gellesch M."/>
            <person name="Goldberg J."/>
            <person name="Griggs A."/>
            <person name="Gujja S."/>
            <person name="Heilman E."/>
            <person name="Heiman D."/>
            <person name="Howarth C."/>
            <person name="Mehta T."/>
            <person name="Neiman D."/>
            <person name="Pearson M."/>
            <person name="Roberts A."/>
            <person name="Saif S."/>
            <person name="Shea T."/>
            <person name="Shenoy N."/>
            <person name="Sisk P."/>
            <person name="Stolte C."/>
            <person name="Sykes S."/>
            <person name="White J."/>
            <person name="Yandava C."/>
            <person name="Burger G."/>
            <person name="Gray M.W."/>
            <person name="Holland P.W.H."/>
            <person name="King N."/>
            <person name="Lang F.B.F."/>
            <person name="Roger A.J."/>
            <person name="Ruiz-Trillo I."/>
            <person name="Haas B."/>
            <person name="Nusbaum C."/>
            <person name="Birren B."/>
        </authorList>
    </citation>
    <scope>NUCLEOTIDE SEQUENCE [LARGE SCALE GENOMIC DNA]</scope>
    <source>
        <strain evidence="3 4">JP610</strain>
    </source>
</reference>
<dbReference type="eggNOG" id="ENOG502RXJR">
    <property type="taxonomic scope" value="Eukaryota"/>
</dbReference>
<dbReference type="Gene3D" id="3.20.80.10">
    <property type="entry name" value="Regulatory factor, effector binding domain"/>
    <property type="match status" value="1"/>
</dbReference>
<dbReference type="InterPro" id="IPR011256">
    <property type="entry name" value="Reg_factor_effector_dom_sf"/>
</dbReference>
<dbReference type="AlphaFoldDB" id="A0A0L0GDE4"/>
<evidence type="ECO:0000313" key="4">
    <source>
        <dbReference type="Proteomes" id="UP000054560"/>
    </source>
</evidence>
<accession>A0A0L0GDE4</accession>
<organism evidence="3 4">
    <name type="scientific">Sphaeroforma arctica JP610</name>
    <dbReference type="NCBI Taxonomy" id="667725"/>
    <lineage>
        <taxon>Eukaryota</taxon>
        <taxon>Ichthyosporea</taxon>
        <taxon>Ichthyophonida</taxon>
        <taxon>Sphaeroforma</taxon>
    </lineage>
</organism>
<sequence>MPAPVFCRGQDCPLYKSIKEVSDTVELRYYDASHWISFTECDEHGGGGGEFMKLFHYIGGDNDMKMRIPMSTPILKQQIDENCHSMSFFKPFSIAAKDLPQPLDAGVQIISQPAQAYYVHAFGGYMDDAKFDQSMQAFDAAGMEITDDSVYSAMVAQYDARFQLFNRHNEVWMPASNVSIDEKAMQTFFSSAQAASHRHHTHHAHSGPHPPLWVHLLHVAFTGLVLIAVFSGLVYLVVRGVRYLQRRYSKKDPTQLDYLPVSQSDIDLVNAAFSLGNEKPEAEKADRINASGYTALE</sequence>
<dbReference type="PANTHER" id="PTHR11220">
    <property type="entry name" value="HEME-BINDING PROTEIN-RELATED"/>
    <property type="match status" value="1"/>
</dbReference>
<keyword evidence="2" id="KW-1133">Transmembrane helix</keyword>